<gene>
    <name evidence="1" type="ORF">LVIROSA_LOCUS10786</name>
</gene>
<reference evidence="1 2" key="1">
    <citation type="submission" date="2022-01" db="EMBL/GenBank/DDBJ databases">
        <authorList>
            <person name="Xiong W."/>
            <person name="Schranz E."/>
        </authorList>
    </citation>
    <scope>NUCLEOTIDE SEQUENCE [LARGE SCALE GENOMIC DNA]</scope>
</reference>
<dbReference type="EMBL" id="CAKMRJ010001112">
    <property type="protein sequence ID" value="CAH1423511.1"/>
    <property type="molecule type" value="Genomic_DNA"/>
</dbReference>
<protein>
    <submittedName>
        <fullName evidence="1">Uncharacterized protein</fullName>
    </submittedName>
</protein>
<sequence length="80" mass="9356">MRAKQSRWIVFLIDGLESTETKHTNRENKTIVATLSAFNKVSPLLHIFHVVIISCLPQQPLIHLIDLQHFYQFLESSLWL</sequence>
<organism evidence="1 2">
    <name type="scientific">Lactuca virosa</name>
    <dbReference type="NCBI Taxonomy" id="75947"/>
    <lineage>
        <taxon>Eukaryota</taxon>
        <taxon>Viridiplantae</taxon>
        <taxon>Streptophyta</taxon>
        <taxon>Embryophyta</taxon>
        <taxon>Tracheophyta</taxon>
        <taxon>Spermatophyta</taxon>
        <taxon>Magnoliopsida</taxon>
        <taxon>eudicotyledons</taxon>
        <taxon>Gunneridae</taxon>
        <taxon>Pentapetalae</taxon>
        <taxon>asterids</taxon>
        <taxon>campanulids</taxon>
        <taxon>Asterales</taxon>
        <taxon>Asteraceae</taxon>
        <taxon>Cichorioideae</taxon>
        <taxon>Cichorieae</taxon>
        <taxon>Lactucinae</taxon>
        <taxon>Lactuca</taxon>
    </lineage>
</organism>
<accession>A0AAU9MD88</accession>
<proteinExistence type="predicted"/>
<evidence type="ECO:0000313" key="1">
    <source>
        <dbReference type="EMBL" id="CAH1423511.1"/>
    </source>
</evidence>
<evidence type="ECO:0000313" key="2">
    <source>
        <dbReference type="Proteomes" id="UP001157418"/>
    </source>
</evidence>
<keyword evidence="2" id="KW-1185">Reference proteome</keyword>
<dbReference type="AlphaFoldDB" id="A0AAU9MD88"/>
<comment type="caution">
    <text evidence="1">The sequence shown here is derived from an EMBL/GenBank/DDBJ whole genome shotgun (WGS) entry which is preliminary data.</text>
</comment>
<name>A0AAU9MD88_9ASTR</name>
<dbReference type="Proteomes" id="UP001157418">
    <property type="component" value="Unassembled WGS sequence"/>
</dbReference>